<sequence>MGQPVSRQYQLLKQIEVAFDDVVTTIQRACAIFKDAQTDVWALHEEAPDHKWLLNALLDFWYQDGQDGRETRPYIGMIAAPPTLWKALSEVNEAKDTFHRLMMDIKAMDETIYAPLKGSLLHRHPQVKTNLDGVGLARLNLKQAWRHIPMIDKPVKRVNFTWYVSGRSIRRISVAQAERQLMKLGADSPHVKLQLGLLGNLAPGEPLAQVQRLSPTMRANVYYDIEVLGDTAPVEYRRSLNLALPLIVPADDGKLPHYRAPASRPPEKRTQSKRLDQKIEDIPFLKSIRVHRYIAS</sequence>
<dbReference type="GO" id="GO:0003677">
    <property type="term" value="F:DNA binding"/>
    <property type="evidence" value="ECO:0007669"/>
    <property type="project" value="InterPro"/>
</dbReference>
<reference evidence="1" key="1">
    <citation type="journal article" date="2018" name="Nat. Biotechnol.">
        <title>A standardized bacterial taxonomy based on genome phylogeny substantially revises the tree of life.</title>
        <authorList>
            <person name="Parks D.H."/>
            <person name="Chuvochina M."/>
            <person name="Waite D.W."/>
            <person name="Rinke C."/>
            <person name="Skarshewski A."/>
            <person name="Chaumeil P.A."/>
            <person name="Hugenholtz P."/>
        </authorList>
    </citation>
    <scope>NUCLEOTIDE SEQUENCE [LARGE SCALE GENOMIC DNA]</scope>
    <source>
        <strain evidence="1">UBA11284</strain>
    </source>
</reference>
<gene>
    <name evidence="1" type="ORF">DEO68_16575</name>
</gene>
<dbReference type="AlphaFoldDB" id="A0A3D0KK48"/>
<dbReference type="EMBL" id="DOTR01000094">
    <property type="protein sequence ID" value="HCA03735.1"/>
    <property type="molecule type" value="Genomic_DNA"/>
</dbReference>
<comment type="caution">
    <text evidence="1">The sequence shown here is derived from an EMBL/GenBank/DDBJ whole genome shotgun (WGS) entry which is preliminary data.</text>
</comment>
<dbReference type="Gene3D" id="3.50.14.10">
    <property type="entry name" value="Replication terminator Tus, domain 1 superfamily/Replication terminator Tus"/>
    <property type="match status" value="1"/>
</dbReference>
<dbReference type="GO" id="GO:0006274">
    <property type="term" value="P:DNA replication termination"/>
    <property type="evidence" value="ECO:0007669"/>
    <property type="project" value="InterPro"/>
</dbReference>
<name>A0A3D0KK48_9GAMM</name>
<organism evidence="1">
    <name type="scientific">Halomonas campaniensis</name>
    <dbReference type="NCBI Taxonomy" id="213554"/>
    <lineage>
        <taxon>Bacteria</taxon>
        <taxon>Pseudomonadati</taxon>
        <taxon>Pseudomonadota</taxon>
        <taxon>Gammaproteobacteria</taxon>
        <taxon>Oceanospirillales</taxon>
        <taxon>Halomonadaceae</taxon>
        <taxon>Halomonas</taxon>
    </lineage>
</organism>
<dbReference type="GO" id="GO:0005737">
    <property type="term" value="C:cytoplasm"/>
    <property type="evidence" value="ECO:0007669"/>
    <property type="project" value="InterPro"/>
</dbReference>
<evidence type="ECO:0000313" key="1">
    <source>
        <dbReference type="EMBL" id="HCA03735.1"/>
    </source>
</evidence>
<dbReference type="InterPro" id="IPR036381">
    <property type="entry name" value="Tus_dom1"/>
</dbReference>
<accession>A0A3D0KK48</accession>
<protein>
    <submittedName>
        <fullName evidence="1">DNA replication terminus site-binding protein</fullName>
    </submittedName>
</protein>
<proteinExistence type="predicted"/>